<evidence type="ECO:0000256" key="1">
    <source>
        <dbReference type="ARBA" id="ARBA00004496"/>
    </source>
</evidence>
<keyword evidence="6 7" id="KW-0804">Transcription</keyword>
<dbReference type="UniPathway" id="UPA00068"/>
<evidence type="ECO:0000313" key="12">
    <source>
        <dbReference type="Proteomes" id="UP000215185"/>
    </source>
</evidence>
<protein>
    <recommendedName>
        <fullName evidence="7 8">Arginine repressor</fullName>
    </recommendedName>
</protein>
<dbReference type="Proteomes" id="UP000215185">
    <property type="component" value="Chromosome 1"/>
</dbReference>
<evidence type="ECO:0000256" key="5">
    <source>
        <dbReference type="ARBA" id="ARBA00023125"/>
    </source>
</evidence>
<evidence type="ECO:0000256" key="2">
    <source>
        <dbReference type="ARBA" id="ARBA00008316"/>
    </source>
</evidence>
<dbReference type="InterPro" id="IPR020900">
    <property type="entry name" value="Arg_repress_DNA-bd"/>
</dbReference>
<dbReference type="SUPFAM" id="SSF55252">
    <property type="entry name" value="C-terminal domain of arginine repressor"/>
    <property type="match status" value="1"/>
</dbReference>
<dbReference type="GO" id="GO:0051259">
    <property type="term" value="P:protein complex oligomerization"/>
    <property type="evidence" value="ECO:0007669"/>
    <property type="project" value="InterPro"/>
</dbReference>
<comment type="pathway">
    <text evidence="7">Amino-acid biosynthesis; L-arginine biosynthesis [regulation].</text>
</comment>
<dbReference type="KEGG" id="smen:SAMEA4412692_1778"/>
<comment type="similarity">
    <text evidence="2 7">Belongs to the ArgR family.</text>
</comment>
<feature type="domain" description="Arginine repressor DNA-binding" evidence="9">
    <location>
        <begin position="1"/>
        <end position="68"/>
    </location>
</feature>
<dbReference type="PRINTS" id="PR01467">
    <property type="entry name" value="ARGREPRESSOR"/>
</dbReference>
<dbReference type="NCBIfam" id="TIGR01529">
    <property type="entry name" value="argR_whole"/>
    <property type="match status" value="1"/>
</dbReference>
<evidence type="ECO:0000256" key="4">
    <source>
        <dbReference type="ARBA" id="ARBA00023015"/>
    </source>
</evidence>
<dbReference type="SUPFAM" id="SSF46785">
    <property type="entry name" value="Winged helix' DNA-binding domain"/>
    <property type="match status" value="1"/>
</dbReference>
<dbReference type="InterPro" id="IPR036390">
    <property type="entry name" value="WH_DNA-bd_sf"/>
</dbReference>
<dbReference type="InterPro" id="IPR036388">
    <property type="entry name" value="WH-like_DNA-bd_sf"/>
</dbReference>
<dbReference type="EMBL" id="LT906439">
    <property type="protein sequence ID" value="SNU90222.1"/>
    <property type="molecule type" value="Genomic_DNA"/>
</dbReference>
<dbReference type="OrthoDB" id="9807089at2"/>
<evidence type="ECO:0000313" key="11">
    <source>
        <dbReference type="EMBL" id="SNU90222.1"/>
    </source>
</evidence>
<dbReference type="GO" id="GO:0034618">
    <property type="term" value="F:arginine binding"/>
    <property type="evidence" value="ECO:0007669"/>
    <property type="project" value="InterPro"/>
</dbReference>
<comment type="subcellular location">
    <subcellularLocation>
        <location evidence="1 7">Cytoplasm</location>
    </subcellularLocation>
</comment>
<dbReference type="STRING" id="1123308.GCA_000380085_02001"/>
<dbReference type="PANTHER" id="PTHR34471">
    <property type="entry name" value="ARGININE REPRESSOR"/>
    <property type="match status" value="1"/>
</dbReference>
<dbReference type="GO" id="GO:0003677">
    <property type="term" value="F:DNA binding"/>
    <property type="evidence" value="ECO:0007669"/>
    <property type="project" value="UniProtKB-KW"/>
</dbReference>
<dbReference type="GO" id="GO:0005737">
    <property type="term" value="C:cytoplasm"/>
    <property type="evidence" value="ECO:0007669"/>
    <property type="project" value="UniProtKB-SubCell"/>
</dbReference>
<dbReference type="GO" id="GO:0003700">
    <property type="term" value="F:DNA-binding transcription factor activity"/>
    <property type="evidence" value="ECO:0007669"/>
    <property type="project" value="UniProtKB-UniRule"/>
</dbReference>
<dbReference type="eggNOG" id="COG1438">
    <property type="taxonomic scope" value="Bacteria"/>
</dbReference>
<evidence type="ECO:0000259" key="10">
    <source>
        <dbReference type="Pfam" id="PF02863"/>
    </source>
</evidence>
<dbReference type="GO" id="GO:0006526">
    <property type="term" value="P:L-arginine biosynthetic process"/>
    <property type="evidence" value="ECO:0007669"/>
    <property type="project" value="UniProtKB-UniPathway"/>
</dbReference>
<evidence type="ECO:0000256" key="6">
    <source>
        <dbReference type="ARBA" id="ARBA00023163"/>
    </source>
</evidence>
<dbReference type="InterPro" id="IPR020899">
    <property type="entry name" value="Arg_repress_C"/>
</dbReference>
<evidence type="ECO:0000259" key="9">
    <source>
        <dbReference type="Pfam" id="PF01316"/>
    </source>
</evidence>
<accession>A0A239SY96</accession>
<organism evidence="11 12">
    <name type="scientific">Streptococcus merionis</name>
    <dbReference type="NCBI Taxonomy" id="400065"/>
    <lineage>
        <taxon>Bacteria</taxon>
        <taxon>Bacillati</taxon>
        <taxon>Bacillota</taxon>
        <taxon>Bacilli</taxon>
        <taxon>Lactobacillales</taxon>
        <taxon>Streptococcaceae</taxon>
        <taxon>Streptococcus</taxon>
    </lineage>
</organism>
<dbReference type="GO" id="GO:1900079">
    <property type="term" value="P:regulation of arginine biosynthetic process"/>
    <property type="evidence" value="ECO:0007669"/>
    <property type="project" value="UniProtKB-UniRule"/>
</dbReference>
<keyword evidence="4 7" id="KW-0805">Transcription regulation</keyword>
<dbReference type="InterPro" id="IPR036251">
    <property type="entry name" value="Arg_repress_C_sf"/>
</dbReference>
<evidence type="ECO:0000256" key="3">
    <source>
        <dbReference type="ARBA" id="ARBA00022490"/>
    </source>
</evidence>
<feature type="domain" description="Arginine repressor C-terminal" evidence="10">
    <location>
        <begin position="78"/>
        <end position="141"/>
    </location>
</feature>
<dbReference type="HAMAP" id="MF_00173">
    <property type="entry name" value="Arg_repressor"/>
    <property type="match status" value="1"/>
</dbReference>
<dbReference type="Pfam" id="PF01316">
    <property type="entry name" value="Arg_repressor"/>
    <property type="match status" value="1"/>
</dbReference>
<keyword evidence="3 7" id="KW-0963">Cytoplasm</keyword>
<comment type="function">
    <text evidence="7">Regulates arginine biosynthesis genes.</text>
</comment>
<gene>
    <name evidence="11" type="primary">argR_3</name>
    <name evidence="7" type="synonym">argR</name>
    <name evidence="11" type="ORF">SAMEA4412692_01778</name>
</gene>
<dbReference type="PANTHER" id="PTHR34471:SF1">
    <property type="entry name" value="ARGININE REPRESSOR"/>
    <property type="match status" value="1"/>
</dbReference>
<keyword evidence="7" id="KW-0055">Arginine biosynthesis</keyword>
<dbReference type="Gene3D" id="3.30.1360.40">
    <property type="match status" value="1"/>
</dbReference>
<dbReference type="Pfam" id="PF02863">
    <property type="entry name" value="Arg_repressor_C"/>
    <property type="match status" value="1"/>
</dbReference>
<evidence type="ECO:0000256" key="7">
    <source>
        <dbReference type="HAMAP-Rule" id="MF_00173"/>
    </source>
</evidence>
<dbReference type="InterPro" id="IPR001669">
    <property type="entry name" value="Arg_repress"/>
</dbReference>
<keyword evidence="7" id="KW-0028">Amino-acid biosynthesis</keyword>
<dbReference type="Gene3D" id="1.10.10.10">
    <property type="entry name" value="Winged helix-like DNA-binding domain superfamily/Winged helix DNA-binding domain"/>
    <property type="match status" value="1"/>
</dbReference>
<reference evidence="11 12" key="1">
    <citation type="submission" date="2017-06" db="EMBL/GenBank/DDBJ databases">
        <authorList>
            <consortium name="Pathogen Informatics"/>
        </authorList>
    </citation>
    <scope>NUCLEOTIDE SEQUENCE [LARGE SCALE GENOMIC DNA]</scope>
    <source>
        <strain evidence="11 12">NCTC13788</strain>
    </source>
</reference>
<keyword evidence="7" id="KW-0678">Repressor</keyword>
<proteinExistence type="inferred from homology"/>
<evidence type="ECO:0000256" key="8">
    <source>
        <dbReference type="NCBIfam" id="TIGR01529"/>
    </source>
</evidence>
<keyword evidence="5 7" id="KW-0238">DNA-binding</keyword>
<dbReference type="RefSeq" id="WP_018374543.1">
    <property type="nucleotide sequence ID" value="NZ_LT906439.1"/>
</dbReference>
<sequence length="162" mass="18172">MKKRDRHELIKEIVRATRLSTQREIQVGLEARGIEVTQTTLSRDLRELGLIKARDKAESFYILPESQETEAFIQMLASYVQKVERSSFMLVMHTQLGEAGVTSNIIDAAKPHAILGTVAGADTVIAICRDEASAIWVQKQLILNDVLSDLDDLEIEEQAHDN</sequence>
<keyword evidence="12" id="KW-1185">Reference proteome</keyword>
<name>A0A239SY96_9STRE</name>
<dbReference type="AlphaFoldDB" id="A0A239SY96"/>